<evidence type="ECO:0000313" key="5">
    <source>
        <dbReference type="EMBL" id="GBG00250.1"/>
    </source>
</evidence>
<gene>
    <name evidence="5" type="ORF">Rsub_12894</name>
</gene>
<feature type="compositionally biased region" description="Acidic residues" evidence="3">
    <location>
        <begin position="36"/>
        <end position="45"/>
    </location>
</feature>
<dbReference type="PANTHER" id="PTHR17408:SF0">
    <property type="entry name" value="HISTONE RNA HAIRPIN-BINDING PROTEIN"/>
    <property type="match status" value="1"/>
</dbReference>
<dbReference type="GO" id="GO:0051028">
    <property type="term" value="P:mRNA transport"/>
    <property type="evidence" value="ECO:0007669"/>
    <property type="project" value="TreeGrafter"/>
</dbReference>
<keyword evidence="6" id="KW-1185">Reference proteome</keyword>
<sequence>MDTTDQFLVEEDDYVLVERAGTVPGPQEAGGSDSDGGGEEGGEETDPVRLAQREKQVMYGKNTQAYQNYVRMVPRHKRKLRGKDADPQTPDIKLKASKRCWAGLVRKWRRSLHAFDPQEGGDSQSKQPAPQQPLPQQTPPQQTQPQQKMQQQTQQQKQQPKQRKQQARQQPQDRRRQQGAQAHAYLQPVQQDQAWAPSSVPPGSDGAGGVRKLTPSKRQHRTSPAPGAHDDGSGAWQRDTTSKRICAAPQQESRSAAAGASSSGPPPKSWADAVDDAFGEWDD</sequence>
<keyword evidence="2" id="KW-0694">RNA-binding</keyword>
<dbReference type="Pfam" id="PF15247">
    <property type="entry name" value="SLBP_RNA_bind"/>
    <property type="match status" value="1"/>
</dbReference>
<dbReference type="InterPro" id="IPR038294">
    <property type="entry name" value="SLBP_RNA_bind_sf"/>
</dbReference>
<dbReference type="Gene3D" id="1.10.8.1120">
    <property type="entry name" value="Histone RNA hairpin-binding protein RNA-binding domain"/>
    <property type="match status" value="1"/>
</dbReference>
<comment type="caution">
    <text evidence="5">The sequence shown here is derived from an EMBL/GenBank/DDBJ whole genome shotgun (WGS) entry which is preliminary data.</text>
</comment>
<dbReference type="InterPro" id="IPR026502">
    <property type="entry name" value="SLBP1/SLBP2"/>
</dbReference>
<dbReference type="PANTHER" id="PTHR17408">
    <property type="entry name" value="HISTONE RNA HAIRPIN-BINDING PROTEIN"/>
    <property type="match status" value="1"/>
</dbReference>
<dbReference type="GO" id="GO:0071204">
    <property type="term" value="C:histone pre-mRNA 3'end processing complex"/>
    <property type="evidence" value="ECO:0007669"/>
    <property type="project" value="TreeGrafter"/>
</dbReference>
<dbReference type="GO" id="GO:0003729">
    <property type="term" value="F:mRNA binding"/>
    <property type="evidence" value="ECO:0007669"/>
    <property type="project" value="InterPro"/>
</dbReference>
<dbReference type="GO" id="GO:0005737">
    <property type="term" value="C:cytoplasm"/>
    <property type="evidence" value="ECO:0007669"/>
    <property type="project" value="TreeGrafter"/>
</dbReference>
<reference evidence="5 6" key="1">
    <citation type="journal article" date="2018" name="Sci. Rep.">
        <title>Raphidocelis subcapitata (=Pseudokirchneriella subcapitata) provides an insight into genome evolution and environmental adaptations in the Sphaeropleales.</title>
        <authorList>
            <person name="Suzuki S."/>
            <person name="Yamaguchi H."/>
            <person name="Nakajima N."/>
            <person name="Kawachi M."/>
        </authorList>
    </citation>
    <scope>NUCLEOTIDE SEQUENCE [LARGE SCALE GENOMIC DNA]</scope>
    <source>
        <strain evidence="5 6">NIES-35</strain>
    </source>
</reference>
<dbReference type="AlphaFoldDB" id="A0A2V0PL23"/>
<dbReference type="Proteomes" id="UP000247498">
    <property type="component" value="Unassembled WGS sequence"/>
</dbReference>
<organism evidence="5 6">
    <name type="scientific">Raphidocelis subcapitata</name>
    <dbReference type="NCBI Taxonomy" id="307507"/>
    <lineage>
        <taxon>Eukaryota</taxon>
        <taxon>Viridiplantae</taxon>
        <taxon>Chlorophyta</taxon>
        <taxon>core chlorophytes</taxon>
        <taxon>Chlorophyceae</taxon>
        <taxon>CS clade</taxon>
        <taxon>Sphaeropleales</taxon>
        <taxon>Selenastraceae</taxon>
        <taxon>Raphidocelis</taxon>
    </lineage>
</organism>
<evidence type="ECO:0000313" key="6">
    <source>
        <dbReference type="Proteomes" id="UP000247498"/>
    </source>
</evidence>
<evidence type="ECO:0000256" key="1">
    <source>
        <dbReference type="ARBA" id="ARBA00006151"/>
    </source>
</evidence>
<feature type="region of interest" description="Disordered" evidence="3">
    <location>
        <begin position="17"/>
        <end position="53"/>
    </location>
</feature>
<protein>
    <recommendedName>
        <fullName evidence="4">Histone RNA hairpin-binding protein RNA-binding domain-containing protein</fullName>
    </recommendedName>
</protein>
<evidence type="ECO:0000256" key="3">
    <source>
        <dbReference type="SAM" id="MobiDB-lite"/>
    </source>
</evidence>
<feature type="domain" description="Histone RNA hairpin-binding protein RNA-binding" evidence="4">
    <location>
        <begin position="45"/>
        <end position="117"/>
    </location>
</feature>
<dbReference type="STRING" id="307507.A0A2V0PL23"/>
<evidence type="ECO:0000259" key="4">
    <source>
        <dbReference type="Pfam" id="PF15247"/>
    </source>
</evidence>
<dbReference type="OrthoDB" id="265795at2759"/>
<accession>A0A2V0PL23</accession>
<dbReference type="EMBL" id="BDRX01000204">
    <property type="protein sequence ID" value="GBG00250.1"/>
    <property type="molecule type" value="Genomic_DNA"/>
</dbReference>
<proteinExistence type="inferred from homology"/>
<name>A0A2V0PL23_9CHLO</name>
<feature type="compositionally biased region" description="Low complexity" evidence="3">
    <location>
        <begin position="139"/>
        <end position="159"/>
    </location>
</feature>
<dbReference type="InterPro" id="IPR029344">
    <property type="entry name" value="SLBP_RNA_bind"/>
</dbReference>
<dbReference type="GO" id="GO:0006398">
    <property type="term" value="P:mRNA 3'-end processing by stem-loop binding and cleavage"/>
    <property type="evidence" value="ECO:0007669"/>
    <property type="project" value="TreeGrafter"/>
</dbReference>
<evidence type="ECO:0000256" key="2">
    <source>
        <dbReference type="ARBA" id="ARBA00022884"/>
    </source>
</evidence>
<feature type="region of interest" description="Disordered" evidence="3">
    <location>
        <begin position="68"/>
        <end position="97"/>
    </location>
</feature>
<feature type="compositionally biased region" description="Acidic residues" evidence="3">
    <location>
        <begin position="273"/>
        <end position="283"/>
    </location>
</feature>
<dbReference type="GO" id="GO:0071207">
    <property type="term" value="F:histone pre-mRNA stem-loop binding"/>
    <property type="evidence" value="ECO:0007669"/>
    <property type="project" value="TreeGrafter"/>
</dbReference>
<dbReference type="InParanoid" id="A0A2V0PL23"/>
<feature type="region of interest" description="Disordered" evidence="3">
    <location>
        <begin position="112"/>
        <end position="283"/>
    </location>
</feature>
<dbReference type="FunFam" id="1.10.8.1120:FF:000001">
    <property type="entry name" value="Histone RNA hairpin-binding protein-like"/>
    <property type="match status" value="1"/>
</dbReference>
<comment type="similarity">
    <text evidence="1">Belongs to the SLBP family.</text>
</comment>